<dbReference type="InterPro" id="IPR036705">
    <property type="entry name" value="Ribosyl_crysJ1_sf"/>
</dbReference>
<dbReference type="Pfam" id="PF03747">
    <property type="entry name" value="ADP_ribosyl_GH"/>
    <property type="match status" value="1"/>
</dbReference>
<gene>
    <name evidence="1" type="ORF">NEF87_002585</name>
</gene>
<name>A0ABY6HS11_9ARCH</name>
<accession>A0ABY6HS11</accession>
<proteinExistence type="predicted"/>
<dbReference type="Proteomes" id="UP001208689">
    <property type="component" value="Chromosome"/>
</dbReference>
<evidence type="ECO:0000313" key="1">
    <source>
        <dbReference type="EMBL" id="UYP46300.1"/>
    </source>
</evidence>
<organism evidence="1 2">
    <name type="scientific">Candidatus Lokiarchaeum ossiferum</name>
    <dbReference type="NCBI Taxonomy" id="2951803"/>
    <lineage>
        <taxon>Archaea</taxon>
        <taxon>Promethearchaeati</taxon>
        <taxon>Promethearchaeota</taxon>
        <taxon>Promethearchaeia</taxon>
        <taxon>Promethearchaeales</taxon>
        <taxon>Promethearchaeaceae</taxon>
        <taxon>Candidatus Lokiarchaeum</taxon>
    </lineage>
</organism>
<dbReference type="InterPro" id="IPR005502">
    <property type="entry name" value="Ribosyl_crysJ1"/>
</dbReference>
<dbReference type="PANTHER" id="PTHR16222:SF12">
    <property type="entry name" value="ADP-RIBOSYLGLYCOHYDROLASE-RELATED"/>
    <property type="match status" value="1"/>
</dbReference>
<dbReference type="PANTHER" id="PTHR16222">
    <property type="entry name" value="ADP-RIBOSYLGLYCOHYDROLASE"/>
    <property type="match status" value="1"/>
</dbReference>
<keyword evidence="2" id="KW-1185">Reference proteome</keyword>
<sequence length="257" mass="28812">MIGAIFGDIVGSLYEWNNIKTTNFEIFNPEAFFTDDSVLTIALAESILSGTDYVKNLRKFYKLYPDESYGTSFRHWAALEHSEPYNSWGNGSAMRVSPIGFVYNTIESVLMEAKKSAEVTHNHEEGIKGAQATAISIYFARIGKSKKYIKDFIESHFGYDLSISLDSIRPSYKFDVSCQGTVPPAIRAFLESDNFLHSIRLAVSLGGDSDTLACITGGIAHAYYGTLDKKITDYLYQKLDSFLTQITKNFCSKFDCF</sequence>
<dbReference type="SUPFAM" id="SSF101478">
    <property type="entry name" value="ADP-ribosylglycohydrolase"/>
    <property type="match status" value="1"/>
</dbReference>
<protein>
    <recommendedName>
        <fullName evidence="3">ADP-ribosylglycohydrolase family protein</fullName>
    </recommendedName>
</protein>
<dbReference type="EMBL" id="CP104013">
    <property type="protein sequence ID" value="UYP46300.1"/>
    <property type="molecule type" value="Genomic_DNA"/>
</dbReference>
<dbReference type="InterPro" id="IPR050792">
    <property type="entry name" value="ADP-ribosylglycohydrolase"/>
</dbReference>
<dbReference type="Gene3D" id="1.10.4080.10">
    <property type="entry name" value="ADP-ribosylation/Crystallin J1"/>
    <property type="match status" value="1"/>
</dbReference>
<reference evidence="1" key="1">
    <citation type="submission" date="2022-09" db="EMBL/GenBank/DDBJ databases">
        <title>Actin cytoskeleton and complex cell architecture in an #Asgard archaeon.</title>
        <authorList>
            <person name="Ponce Toledo R.I."/>
            <person name="Schleper C."/>
            <person name="Rodrigues Oliveira T."/>
            <person name="Wollweber F."/>
            <person name="Xu J."/>
            <person name="Rittmann S."/>
            <person name="Klingl A."/>
            <person name="Pilhofer M."/>
        </authorList>
    </citation>
    <scope>NUCLEOTIDE SEQUENCE</scope>
    <source>
        <strain evidence="1">B-35</strain>
    </source>
</reference>
<evidence type="ECO:0008006" key="3">
    <source>
        <dbReference type="Google" id="ProtNLM"/>
    </source>
</evidence>
<evidence type="ECO:0000313" key="2">
    <source>
        <dbReference type="Proteomes" id="UP001208689"/>
    </source>
</evidence>